<gene>
    <name evidence="2" type="ORF">L861_00215</name>
</gene>
<name>S2KTA3_LITA3</name>
<organism evidence="2 3">
    <name type="scientific">Litchfieldella anticariensis (strain DSM 16096 / CECT 5854 / CIP 108499 / LMG 22089 / FP35)</name>
    <name type="common">Halomonas anticariensis</name>
    <dbReference type="NCBI Taxonomy" id="1121939"/>
    <lineage>
        <taxon>Bacteria</taxon>
        <taxon>Pseudomonadati</taxon>
        <taxon>Pseudomonadota</taxon>
        <taxon>Gammaproteobacteria</taxon>
        <taxon>Oceanospirillales</taxon>
        <taxon>Halomonadaceae</taxon>
        <taxon>Litchfieldella</taxon>
    </lineage>
</organism>
<reference evidence="2 3" key="1">
    <citation type="journal article" date="2013" name="Genome Announc.">
        <title>Draft genome sequence of the moderately halophilic gammaproteobacterium Halomonas anticariensis FP35.</title>
        <authorList>
            <person name="Tahrioui A."/>
            <person name="Quesada E."/>
            <person name="Llamas I."/>
        </authorList>
    </citation>
    <scope>NUCLEOTIDE SEQUENCE [LARGE SCALE GENOMIC DNA]</scope>
    <source>
        <strain evidence="3">DSM 16096 / CECT 5854 / LMG 22089 / FP35</strain>
    </source>
</reference>
<dbReference type="PANTHER" id="PTHR43044:SF1">
    <property type="entry name" value="QUINOL:CYTOCHROME C OXIDOREDUCTASE QUINONE-BINDING SUBUNIT 2"/>
    <property type="match status" value="1"/>
</dbReference>
<accession>S2KTA3</accession>
<feature type="transmembrane region" description="Helical" evidence="1">
    <location>
        <begin position="290"/>
        <end position="312"/>
    </location>
</feature>
<feature type="transmembrane region" description="Helical" evidence="1">
    <location>
        <begin position="232"/>
        <end position="251"/>
    </location>
</feature>
<dbReference type="RefSeq" id="WP_016414485.1">
    <property type="nucleotide sequence ID" value="NZ_AUAB01000014.1"/>
</dbReference>
<feature type="transmembrane region" description="Helical" evidence="1">
    <location>
        <begin position="55"/>
        <end position="76"/>
    </location>
</feature>
<dbReference type="OrthoDB" id="140980at2"/>
<keyword evidence="3" id="KW-1185">Reference proteome</keyword>
<dbReference type="STRING" id="1121939.L861_00215"/>
<feature type="transmembrane region" description="Helical" evidence="1">
    <location>
        <begin position="193"/>
        <end position="212"/>
    </location>
</feature>
<feature type="transmembrane region" description="Helical" evidence="1">
    <location>
        <begin position="263"/>
        <end position="284"/>
    </location>
</feature>
<evidence type="ECO:0000313" key="3">
    <source>
        <dbReference type="Proteomes" id="UP000014463"/>
    </source>
</evidence>
<evidence type="ECO:0000313" key="2">
    <source>
        <dbReference type="EMBL" id="EPC03753.1"/>
    </source>
</evidence>
<evidence type="ECO:0000256" key="1">
    <source>
        <dbReference type="SAM" id="Phobius"/>
    </source>
</evidence>
<feature type="transmembrane region" description="Helical" evidence="1">
    <location>
        <begin position="159"/>
        <end position="181"/>
    </location>
</feature>
<comment type="caution">
    <text evidence="2">The sequence shown here is derived from an EMBL/GenBank/DDBJ whole genome shotgun (WGS) entry which is preliminary data.</text>
</comment>
<dbReference type="EMBL" id="ASTJ01000011">
    <property type="protein sequence ID" value="EPC03753.1"/>
    <property type="molecule type" value="Genomic_DNA"/>
</dbReference>
<dbReference type="PATRIC" id="fig|1121939.11.peg.28"/>
<feature type="transmembrane region" description="Helical" evidence="1">
    <location>
        <begin position="12"/>
        <end position="34"/>
    </location>
</feature>
<keyword evidence="1" id="KW-0472">Membrane</keyword>
<dbReference type="AlphaFoldDB" id="S2KTA3"/>
<dbReference type="PANTHER" id="PTHR43044">
    <property type="match status" value="1"/>
</dbReference>
<keyword evidence="1" id="KW-0812">Transmembrane</keyword>
<proteinExistence type="predicted"/>
<keyword evidence="1" id="KW-1133">Transmembrane helix</keyword>
<feature type="transmembrane region" description="Helical" evidence="1">
    <location>
        <begin position="127"/>
        <end position="147"/>
    </location>
</feature>
<dbReference type="Proteomes" id="UP000014463">
    <property type="component" value="Unassembled WGS sequence"/>
</dbReference>
<feature type="transmembrane region" description="Helical" evidence="1">
    <location>
        <begin position="96"/>
        <end position="115"/>
    </location>
</feature>
<dbReference type="eggNOG" id="COG4531">
    <property type="taxonomic scope" value="Bacteria"/>
</dbReference>
<sequence length="334" mass="37736">MAWSTLLQAWLTAWVLLAFLPLGAMALLMVHGLTGGAWGDESHLVWRNLVASMPLFALALLPLLLGLDVLFPWMAAHDTLPDVVRHKRFYLNEPFFIARTLLYLMIWVGLSLGLTRPPSSRSSTPRWYAPGLIVWALTVTFFCYDWLMSLEPTFYSDIYGLEIMAICVVSVLALGLFISVVSLRPSIRLDLANLWLAVLLGWAFLAFSQLIIVWSANLPFEISWYLNRSEGAWLWVGRLSTLLFLAIPFAMLLPTAAKRRSGWLRLTAAIALVGYLLHMHWLVWPSFTTSGWAFLFGPIAIVTLATAALWWIGDTRRHALIAFRSVEEKYHDGT</sequence>
<protein>
    <submittedName>
        <fullName evidence="2">Uncharacterized protein</fullName>
    </submittedName>
</protein>